<organism evidence="2 3">
    <name type="scientific">Myripristis murdjan</name>
    <name type="common">pinecone soldierfish</name>
    <dbReference type="NCBI Taxonomy" id="586833"/>
    <lineage>
        <taxon>Eukaryota</taxon>
        <taxon>Metazoa</taxon>
        <taxon>Chordata</taxon>
        <taxon>Craniata</taxon>
        <taxon>Vertebrata</taxon>
        <taxon>Euteleostomi</taxon>
        <taxon>Actinopterygii</taxon>
        <taxon>Neopterygii</taxon>
        <taxon>Teleostei</taxon>
        <taxon>Neoteleostei</taxon>
        <taxon>Acanthomorphata</taxon>
        <taxon>Holocentriformes</taxon>
        <taxon>Holocentridae</taxon>
        <taxon>Myripristis</taxon>
    </lineage>
</organism>
<protein>
    <recommendedName>
        <fullName evidence="1">Dynein heavy chain tail domain-containing protein</fullName>
    </recommendedName>
</protein>
<dbReference type="GeneTree" id="ENSGT00940000158992"/>
<sequence>MSPCVPSMRTDQSRHSLRGVTCEACSSKQKQTENELQASNIIYFSMLDATDGILKGTCNLLSKFLLPSLNAAQDWGGINKSQHGEKLKQNFKDTLKRSITFLDSKSRFLQVDVNNQSTLLRYSITVNDITTSEHGSASSHNNVINQLSYVLTESDQVRREADSAGPLTELEFWKRKSVKFNSIINHIRSPECQAVVMVLFVNGSKTLKMWRKLDAQITERTNEAKDNAKFLGALEEACQPLYNSDPCTMAKSVQHLISVIQMIHSVSRYYYTCKNITRLFAKVTNQMLTACRAHITDNGTRQIWDQDAEDVIKKIQVWVTRREINTYPV</sequence>
<dbReference type="Pfam" id="PF08385">
    <property type="entry name" value="DHC_N1"/>
    <property type="match status" value="1"/>
</dbReference>
<feature type="domain" description="Dynein heavy chain tail" evidence="1">
    <location>
        <begin position="144"/>
        <end position="317"/>
    </location>
</feature>
<keyword evidence="3" id="KW-1185">Reference proteome</keyword>
<dbReference type="InterPro" id="IPR013594">
    <property type="entry name" value="Dynein_heavy_tail"/>
</dbReference>
<accession>A0A667Y8J8</accession>
<reference evidence="2" key="1">
    <citation type="submission" date="2019-06" db="EMBL/GenBank/DDBJ databases">
        <authorList>
            <consortium name="Wellcome Sanger Institute Data Sharing"/>
        </authorList>
    </citation>
    <scope>NUCLEOTIDE SEQUENCE [LARGE SCALE GENOMIC DNA]</scope>
</reference>
<evidence type="ECO:0000259" key="1">
    <source>
        <dbReference type="Pfam" id="PF08385"/>
    </source>
</evidence>
<reference evidence="2" key="2">
    <citation type="submission" date="2025-08" db="UniProtKB">
        <authorList>
            <consortium name="Ensembl"/>
        </authorList>
    </citation>
    <scope>IDENTIFICATION</scope>
</reference>
<name>A0A667Y8J8_9TELE</name>
<dbReference type="GO" id="GO:0045505">
    <property type="term" value="F:dynein intermediate chain binding"/>
    <property type="evidence" value="ECO:0007669"/>
    <property type="project" value="InterPro"/>
</dbReference>
<dbReference type="GO" id="GO:0005858">
    <property type="term" value="C:axonemal dynein complex"/>
    <property type="evidence" value="ECO:0007669"/>
    <property type="project" value="TreeGrafter"/>
</dbReference>
<dbReference type="AlphaFoldDB" id="A0A667Y8J8"/>
<dbReference type="Ensembl" id="ENSMMDT00005026967.1">
    <property type="protein sequence ID" value="ENSMMDP00005026415.1"/>
    <property type="gene ID" value="ENSMMDG00005012618.1"/>
</dbReference>
<reference evidence="2" key="3">
    <citation type="submission" date="2025-09" db="UniProtKB">
        <authorList>
            <consortium name="Ensembl"/>
        </authorList>
    </citation>
    <scope>IDENTIFICATION</scope>
</reference>
<dbReference type="GO" id="GO:0007018">
    <property type="term" value="P:microtubule-based movement"/>
    <property type="evidence" value="ECO:0007669"/>
    <property type="project" value="InterPro"/>
</dbReference>
<evidence type="ECO:0000313" key="3">
    <source>
        <dbReference type="Proteomes" id="UP000472263"/>
    </source>
</evidence>
<dbReference type="InterPro" id="IPR026983">
    <property type="entry name" value="DHC"/>
</dbReference>
<dbReference type="Proteomes" id="UP000472263">
    <property type="component" value="Chromosome 9"/>
</dbReference>
<evidence type="ECO:0000313" key="2">
    <source>
        <dbReference type="Ensembl" id="ENSMMDP00005026415.1"/>
    </source>
</evidence>
<proteinExistence type="predicted"/>
<dbReference type="PANTHER" id="PTHR46532:SF11">
    <property type="entry name" value="DYNEIN AXONEMAL HEAVY CHAIN 12"/>
    <property type="match status" value="1"/>
</dbReference>
<dbReference type="GO" id="GO:0051959">
    <property type="term" value="F:dynein light intermediate chain binding"/>
    <property type="evidence" value="ECO:0007669"/>
    <property type="project" value="InterPro"/>
</dbReference>
<dbReference type="PANTHER" id="PTHR46532">
    <property type="entry name" value="MALE FERTILITY FACTOR KL5"/>
    <property type="match status" value="1"/>
</dbReference>